<organism evidence="3 4">
    <name type="scientific">Aphanomyces stellatus</name>
    <dbReference type="NCBI Taxonomy" id="120398"/>
    <lineage>
        <taxon>Eukaryota</taxon>
        <taxon>Sar</taxon>
        <taxon>Stramenopiles</taxon>
        <taxon>Oomycota</taxon>
        <taxon>Saprolegniomycetes</taxon>
        <taxon>Saprolegniales</taxon>
        <taxon>Verrucalvaceae</taxon>
        <taxon>Aphanomyces</taxon>
    </lineage>
</organism>
<keyword evidence="4" id="KW-1185">Reference proteome</keyword>
<evidence type="ECO:0000256" key="1">
    <source>
        <dbReference type="SAM" id="SignalP"/>
    </source>
</evidence>
<evidence type="ECO:0000313" key="4">
    <source>
        <dbReference type="Proteomes" id="UP000332933"/>
    </source>
</evidence>
<dbReference type="Proteomes" id="UP000332933">
    <property type="component" value="Unassembled WGS sequence"/>
</dbReference>
<feature type="chain" id="PRO_5036116109" evidence="1">
    <location>
        <begin position="26"/>
        <end position="387"/>
    </location>
</feature>
<dbReference type="InterPro" id="IPR017946">
    <property type="entry name" value="PLC-like_Pdiesterase_TIM-brl"/>
</dbReference>
<accession>A0A485KM55</accession>
<evidence type="ECO:0000313" key="2">
    <source>
        <dbReference type="EMBL" id="KAF0700318.1"/>
    </source>
</evidence>
<keyword evidence="1" id="KW-0732">Signal</keyword>
<gene>
    <name evidence="3" type="primary">Aste57867_9131</name>
    <name evidence="2" type="ORF">As57867_009095</name>
    <name evidence="3" type="ORF">ASTE57867_9131</name>
</gene>
<reference evidence="2" key="2">
    <citation type="submission" date="2019-06" db="EMBL/GenBank/DDBJ databases">
        <title>Genomics analysis of Aphanomyces spp. identifies a new class of oomycete effector associated with host adaptation.</title>
        <authorList>
            <person name="Gaulin E."/>
        </authorList>
    </citation>
    <scope>NUCLEOTIDE SEQUENCE</scope>
    <source>
        <strain evidence="2">CBS 578.67</strain>
    </source>
</reference>
<dbReference type="InterPro" id="IPR051057">
    <property type="entry name" value="PI-PLC_domain"/>
</dbReference>
<dbReference type="PANTHER" id="PTHR13593">
    <property type="match status" value="1"/>
</dbReference>
<protein>
    <submittedName>
        <fullName evidence="3">Aste57867_9131 protein</fullName>
    </submittedName>
</protein>
<sequence>MPPLSIPCLFSTAMWVGLVWTSASSSIMYNGRGRPSRRDVPLPGYNRNTDPDLLLDRTPLVLLDDPAVPPFVAEAGGCNGYVKYCNKRLSQVFWMGAHNALTDGKDSLFVQRNQYVDGPRLLDAGIRYLDIDTCAYVKDGHRVSPVVCHGTLWWFTILYRSTHEGLVLIKQWMDAHPREVIFLNFGDIDDFTVLNDSFEATPTETLKLELLPVLRAVFGRMAILRGDEWGAAVQRDAVTLQDLIDVNRRVIVNIGKDRSQSPLYWAQDDMICDDEWYPDSLGVDFFRLDYTWGPAYEHIERRMRRPCATRPQILNKLEFEFHTALGGTIDSDHVGTALATYLDDLHTKNGNATEPFFPFNLILTDHSDKWRAYYPEWHAVHLSFYRD</sequence>
<name>A0A485KM55_9STRA</name>
<dbReference type="PROSITE" id="PS50007">
    <property type="entry name" value="PIPLC_X_DOMAIN"/>
    <property type="match status" value="1"/>
</dbReference>
<dbReference type="Pfam" id="PF26146">
    <property type="entry name" value="PI-PLC_X"/>
    <property type="match status" value="1"/>
</dbReference>
<feature type="signal peptide" evidence="1">
    <location>
        <begin position="1"/>
        <end position="25"/>
    </location>
</feature>
<dbReference type="EMBL" id="CAADRA010005149">
    <property type="protein sequence ID" value="VFT86015.1"/>
    <property type="molecule type" value="Genomic_DNA"/>
</dbReference>
<evidence type="ECO:0000313" key="3">
    <source>
        <dbReference type="EMBL" id="VFT86015.1"/>
    </source>
</evidence>
<proteinExistence type="predicted"/>
<dbReference type="GO" id="GO:0008081">
    <property type="term" value="F:phosphoric diester hydrolase activity"/>
    <property type="evidence" value="ECO:0007669"/>
    <property type="project" value="InterPro"/>
</dbReference>
<dbReference type="PANTHER" id="PTHR13593:SF140">
    <property type="entry name" value="PLC-LIKE PHOSPHODIESTERASE"/>
    <property type="match status" value="1"/>
</dbReference>
<dbReference type="SUPFAM" id="SSF51695">
    <property type="entry name" value="PLC-like phosphodiesterases"/>
    <property type="match status" value="1"/>
</dbReference>
<dbReference type="CDD" id="cd08557">
    <property type="entry name" value="PI-PLCc_bacteria_like"/>
    <property type="match status" value="1"/>
</dbReference>
<reference evidence="3 4" key="1">
    <citation type="submission" date="2019-03" db="EMBL/GenBank/DDBJ databases">
        <authorList>
            <person name="Gaulin E."/>
            <person name="Dumas B."/>
        </authorList>
    </citation>
    <scope>NUCLEOTIDE SEQUENCE [LARGE SCALE GENOMIC DNA]</scope>
    <source>
        <strain evidence="3">CBS 568.67</strain>
    </source>
</reference>
<dbReference type="OrthoDB" id="7984201at2759"/>
<dbReference type="GO" id="GO:0006629">
    <property type="term" value="P:lipid metabolic process"/>
    <property type="evidence" value="ECO:0007669"/>
    <property type="project" value="InterPro"/>
</dbReference>
<dbReference type="AlphaFoldDB" id="A0A485KM55"/>
<dbReference type="Gene3D" id="3.20.20.190">
    <property type="entry name" value="Phosphatidylinositol (PI) phosphodiesterase"/>
    <property type="match status" value="1"/>
</dbReference>
<dbReference type="EMBL" id="VJMH01005128">
    <property type="protein sequence ID" value="KAF0700318.1"/>
    <property type="molecule type" value="Genomic_DNA"/>
</dbReference>